<dbReference type="RefSeq" id="WP_092085658.1">
    <property type="nucleotide sequence ID" value="NZ_FMZW01000025.1"/>
</dbReference>
<keyword evidence="1" id="KW-0812">Transmembrane</keyword>
<organism evidence="2 3">
    <name type="scientific">Bradyrhizobium brasilense</name>
    <dbReference type="NCBI Taxonomy" id="1419277"/>
    <lineage>
        <taxon>Bacteria</taxon>
        <taxon>Pseudomonadati</taxon>
        <taxon>Pseudomonadota</taxon>
        <taxon>Alphaproteobacteria</taxon>
        <taxon>Hyphomicrobiales</taxon>
        <taxon>Nitrobacteraceae</taxon>
        <taxon>Bradyrhizobium</taxon>
    </lineage>
</organism>
<sequence>MDTKQLLRQLQSVQVMVRFGFRLAIMIGFAVFAGAGFGKGLVTLLWMSAVICAFAGIAKREMPFAANLNHWDEMTAYVALCALGTGIVQRL</sequence>
<dbReference type="AlphaFoldDB" id="A0A1G7CJ78"/>
<keyword evidence="1" id="KW-1133">Transmembrane helix</keyword>
<keyword evidence="1" id="KW-0472">Membrane</keyword>
<reference evidence="2 3" key="1">
    <citation type="submission" date="2016-10" db="EMBL/GenBank/DDBJ databases">
        <authorList>
            <person name="de Groot N.N."/>
        </authorList>
    </citation>
    <scope>NUCLEOTIDE SEQUENCE [LARGE SCALE GENOMIC DNA]</scope>
    <source>
        <strain evidence="2 3">R5</strain>
    </source>
</reference>
<evidence type="ECO:0000313" key="3">
    <source>
        <dbReference type="Proteomes" id="UP000199245"/>
    </source>
</evidence>
<proteinExistence type="predicted"/>
<evidence type="ECO:0000256" key="1">
    <source>
        <dbReference type="SAM" id="Phobius"/>
    </source>
</evidence>
<protein>
    <submittedName>
        <fullName evidence="2">Uncharacterized protein</fullName>
    </submittedName>
</protein>
<name>A0A1G7CJ78_9BRAD</name>
<evidence type="ECO:0000313" key="2">
    <source>
        <dbReference type="EMBL" id="SDE38780.1"/>
    </source>
</evidence>
<dbReference type="Proteomes" id="UP000199245">
    <property type="component" value="Unassembled WGS sequence"/>
</dbReference>
<dbReference type="EMBL" id="FMZW01000025">
    <property type="protein sequence ID" value="SDE38780.1"/>
    <property type="molecule type" value="Genomic_DNA"/>
</dbReference>
<gene>
    <name evidence="2" type="ORF">SAMN05216337_102516</name>
</gene>
<feature type="transmembrane region" description="Helical" evidence="1">
    <location>
        <begin position="41"/>
        <end position="58"/>
    </location>
</feature>
<accession>A0A1G7CJ78</accession>
<feature type="transmembrane region" description="Helical" evidence="1">
    <location>
        <begin position="15"/>
        <end position="35"/>
    </location>
</feature>